<dbReference type="Pfam" id="PF07238">
    <property type="entry name" value="PilZ"/>
    <property type="match status" value="1"/>
</dbReference>
<proteinExistence type="predicted"/>
<dbReference type="RefSeq" id="WP_377790460.1">
    <property type="nucleotide sequence ID" value="NZ_JBHLYQ010000160.1"/>
</dbReference>
<comment type="caution">
    <text evidence="3">The sequence shown here is derived from an EMBL/GenBank/DDBJ whole genome shotgun (WGS) entry which is preliminary data.</text>
</comment>
<dbReference type="InterPro" id="IPR009875">
    <property type="entry name" value="PilZ_domain"/>
</dbReference>
<protein>
    <submittedName>
        <fullName evidence="3">PilZ domain-containing protein</fullName>
    </submittedName>
</protein>
<reference evidence="3 4" key="1">
    <citation type="submission" date="2024-09" db="EMBL/GenBank/DDBJ databases">
        <authorList>
            <person name="Sun Q."/>
            <person name="Mori K."/>
        </authorList>
    </citation>
    <scope>NUCLEOTIDE SEQUENCE [LARGE SCALE GENOMIC DNA]</scope>
    <source>
        <strain evidence="3 4">JCM 15389</strain>
    </source>
</reference>
<feature type="compositionally biased region" description="Gly residues" evidence="1">
    <location>
        <begin position="50"/>
        <end position="59"/>
    </location>
</feature>
<evidence type="ECO:0000256" key="1">
    <source>
        <dbReference type="SAM" id="MobiDB-lite"/>
    </source>
</evidence>
<feature type="region of interest" description="Disordered" evidence="1">
    <location>
        <begin position="35"/>
        <end position="59"/>
    </location>
</feature>
<dbReference type="Proteomes" id="UP001589788">
    <property type="component" value="Unassembled WGS sequence"/>
</dbReference>
<organism evidence="3 4">
    <name type="scientific">Aciditerrimonas ferrireducens</name>
    <dbReference type="NCBI Taxonomy" id="667306"/>
    <lineage>
        <taxon>Bacteria</taxon>
        <taxon>Bacillati</taxon>
        <taxon>Actinomycetota</taxon>
        <taxon>Acidimicrobiia</taxon>
        <taxon>Acidimicrobiales</taxon>
        <taxon>Acidimicrobiaceae</taxon>
        <taxon>Aciditerrimonas</taxon>
    </lineage>
</organism>
<sequence>MVEERGGIEEAGVEEAALDALVGRWAMLRPADGQPLEAAGGAGRARQGTGPAGSAGPPGGGQVVSLAGVVLADDAVEAAVMALEGGVLRCETRDRRAAGLDERPVLVEFGTPAAMLQVPATARVLVSWPLPVVLALTPRGPVEQYQRRVWVRVPVAVPVEVAATVEGEGGEEAARVATVSRDLSAGGCRLELVPGLERLGPGDERRVVLGLPDQPLVLATRVVGRGERDRTLRLEFLAPPEAAVKRLLRFVFDVQLRQRRGQDP</sequence>
<gene>
    <name evidence="3" type="ORF">ACFFRE_11780</name>
</gene>
<evidence type="ECO:0000259" key="2">
    <source>
        <dbReference type="Pfam" id="PF07238"/>
    </source>
</evidence>
<evidence type="ECO:0000313" key="4">
    <source>
        <dbReference type="Proteomes" id="UP001589788"/>
    </source>
</evidence>
<evidence type="ECO:0000313" key="3">
    <source>
        <dbReference type="EMBL" id="MFC0082809.1"/>
    </source>
</evidence>
<dbReference type="Gene3D" id="2.40.10.220">
    <property type="entry name" value="predicted glycosyltransferase like domains"/>
    <property type="match status" value="1"/>
</dbReference>
<dbReference type="EMBL" id="JBHLYQ010000160">
    <property type="protein sequence ID" value="MFC0082809.1"/>
    <property type="molecule type" value="Genomic_DNA"/>
</dbReference>
<name>A0ABV6C559_9ACTN</name>
<feature type="domain" description="PilZ" evidence="2">
    <location>
        <begin position="146"/>
        <end position="252"/>
    </location>
</feature>
<keyword evidence="4" id="KW-1185">Reference proteome</keyword>
<accession>A0ABV6C559</accession>